<evidence type="ECO:0000256" key="1">
    <source>
        <dbReference type="ARBA" id="ARBA00008857"/>
    </source>
</evidence>
<dbReference type="GO" id="GO:0003677">
    <property type="term" value="F:DNA binding"/>
    <property type="evidence" value="ECO:0007669"/>
    <property type="project" value="UniProtKB-KW"/>
</dbReference>
<proteinExistence type="inferred from homology"/>
<evidence type="ECO:0000313" key="5">
    <source>
        <dbReference type="EMBL" id="KRK16699.1"/>
    </source>
</evidence>
<evidence type="ECO:0000256" key="2">
    <source>
        <dbReference type="ARBA" id="ARBA00023125"/>
    </source>
</evidence>
<dbReference type="Gene3D" id="1.10.150.130">
    <property type="match status" value="1"/>
</dbReference>
<feature type="domain" description="Tyr recombinase" evidence="4">
    <location>
        <begin position="188"/>
        <end position="390"/>
    </location>
</feature>
<protein>
    <submittedName>
        <fullName evidence="5">Prophage Lp2 protein 2, integrase</fullName>
    </submittedName>
</protein>
<dbReference type="InterPro" id="IPR025269">
    <property type="entry name" value="SAM-like_dom"/>
</dbReference>
<dbReference type="Pfam" id="PF13102">
    <property type="entry name" value="Phage_int_SAM_5"/>
    <property type="match status" value="1"/>
</dbReference>
<name>A0A0R1F4D6_9LACO</name>
<dbReference type="eggNOG" id="COG0582">
    <property type="taxonomic scope" value="Bacteria"/>
</dbReference>
<dbReference type="EMBL" id="AZCN01000029">
    <property type="protein sequence ID" value="KRK16699.1"/>
    <property type="molecule type" value="Genomic_DNA"/>
</dbReference>
<organism evidence="5 6">
    <name type="scientific">Loigolactobacillus coryniformis subsp. coryniformis KCTC 3167 = DSM 20001</name>
    <dbReference type="NCBI Taxonomy" id="913848"/>
    <lineage>
        <taxon>Bacteria</taxon>
        <taxon>Bacillati</taxon>
        <taxon>Bacillota</taxon>
        <taxon>Bacilli</taxon>
        <taxon>Lactobacillales</taxon>
        <taxon>Lactobacillaceae</taxon>
        <taxon>Loigolactobacillus</taxon>
    </lineage>
</organism>
<dbReference type="AlphaFoldDB" id="A0A0R1F4D6"/>
<keyword evidence="2" id="KW-0238">DNA-binding</keyword>
<comment type="similarity">
    <text evidence="1">Belongs to the 'phage' integrase family.</text>
</comment>
<evidence type="ECO:0000313" key="6">
    <source>
        <dbReference type="Proteomes" id="UP000051181"/>
    </source>
</evidence>
<dbReference type="Gene3D" id="1.10.443.10">
    <property type="entry name" value="Intergrase catalytic core"/>
    <property type="match status" value="1"/>
</dbReference>
<dbReference type="PANTHER" id="PTHR30349:SF64">
    <property type="entry name" value="PROPHAGE INTEGRASE INTD-RELATED"/>
    <property type="match status" value="1"/>
</dbReference>
<dbReference type="InterPro" id="IPR050090">
    <property type="entry name" value="Tyrosine_recombinase_XerCD"/>
</dbReference>
<dbReference type="SUPFAM" id="SSF56349">
    <property type="entry name" value="DNA breaking-rejoining enzymes"/>
    <property type="match status" value="1"/>
</dbReference>
<dbReference type="CDD" id="cd01189">
    <property type="entry name" value="INT_ICEBs1_C_like"/>
    <property type="match status" value="1"/>
</dbReference>
<dbReference type="PANTHER" id="PTHR30349">
    <property type="entry name" value="PHAGE INTEGRASE-RELATED"/>
    <property type="match status" value="1"/>
</dbReference>
<dbReference type="InterPro" id="IPR010998">
    <property type="entry name" value="Integrase_recombinase_N"/>
</dbReference>
<reference evidence="5 6" key="1">
    <citation type="journal article" date="2015" name="Genome Announc.">
        <title>Expanding the biotechnology potential of lactobacilli through comparative genomics of 213 strains and associated genera.</title>
        <authorList>
            <person name="Sun Z."/>
            <person name="Harris H.M."/>
            <person name="McCann A."/>
            <person name="Guo C."/>
            <person name="Argimon S."/>
            <person name="Zhang W."/>
            <person name="Yang X."/>
            <person name="Jeffery I.B."/>
            <person name="Cooney J.C."/>
            <person name="Kagawa T.F."/>
            <person name="Liu W."/>
            <person name="Song Y."/>
            <person name="Salvetti E."/>
            <person name="Wrobel A."/>
            <person name="Rasinkangas P."/>
            <person name="Parkhill J."/>
            <person name="Rea M.C."/>
            <person name="O'Sullivan O."/>
            <person name="Ritari J."/>
            <person name="Douillard F.P."/>
            <person name="Paul Ross R."/>
            <person name="Yang R."/>
            <person name="Briner A.E."/>
            <person name="Felis G.E."/>
            <person name="de Vos W.M."/>
            <person name="Barrangou R."/>
            <person name="Klaenhammer T.R."/>
            <person name="Caufield P.W."/>
            <person name="Cui Y."/>
            <person name="Zhang H."/>
            <person name="O'Toole P.W."/>
        </authorList>
    </citation>
    <scope>NUCLEOTIDE SEQUENCE [LARGE SCALE GENOMIC DNA]</scope>
    <source>
        <strain evidence="5 6">DSM 20001</strain>
    </source>
</reference>
<dbReference type="GO" id="GO:0006310">
    <property type="term" value="P:DNA recombination"/>
    <property type="evidence" value="ECO:0007669"/>
    <property type="project" value="UniProtKB-KW"/>
</dbReference>
<dbReference type="PATRIC" id="fig|913848.6.peg.1137"/>
<dbReference type="PROSITE" id="PS51898">
    <property type="entry name" value="TYR_RECOMBINASE"/>
    <property type="match status" value="1"/>
</dbReference>
<dbReference type="Pfam" id="PF00589">
    <property type="entry name" value="Phage_integrase"/>
    <property type="match status" value="1"/>
</dbReference>
<sequence length="399" mass="45942">MAALKDAAFLIRRELTKMARIYHNPKAKGSGTGKAFKAEISFTYQGIRKRKSKTFDTKREAKKWIADLELNKSNGTNYFKANMKFVDWYWLWFLTYKEKLVAPATKATYRATYKHMKKLIPRVTVEGLNRPIIQGYVNALNRSHETIRKDLTHIRTALRDAVADGVIPRNPADGEVKIVADESLTKSDQRKFMPEADYRQIRDWLLSRSLTIQHTNWFLLMVISQSALRVGEAIALREDDFDFERNTIRVDESYDSIRQQLRSPKTKNANRVVPVPEVLMKRVRIWILEHRSALYRKGIDNPNGYIMFNGHAKFPKASSINKSYHHLQKKLGIVGGYSTHTLRHTLASLLITDNAVSVAYVSKYLGHSSELITRKYYLGLIPEQIAVEQAKVVKVIMNA</sequence>
<dbReference type="GO" id="GO:0015074">
    <property type="term" value="P:DNA integration"/>
    <property type="evidence" value="ECO:0007669"/>
    <property type="project" value="InterPro"/>
</dbReference>
<comment type="caution">
    <text evidence="5">The sequence shown here is derived from an EMBL/GenBank/DDBJ whole genome shotgun (WGS) entry which is preliminary data.</text>
</comment>
<evidence type="ECO:0000256" key="3">
    <source>
        <dbReference type="ARBA" id="ARBA00023172"/>
    </source>
</evidence>
<evidence type="ECO:0000259" key="4">
    <source>
        <dbReference type="PROSITE" id="PS51898"/>
    </source>
</evidence>
<keyword evidence="3" id="KW-0233">DNA recombination</keyword>
<dbReference type="Proteomes" id="UP000051181">
    <property type="component" value="Unassembled WGS sequence"/>
</dbReference>
<gene>
    <name evidence="5" type="ORF">FD22_GL001102</name>
</gene>
<dbReference type="InterPro" id="IPR002104">
    <property type="entry name" value="Integrase_catalytic"/>
</dbReference>
<dbReference type="InterPro" id="IPR011010">
    <property type="entry name" value="DNA_brk_join_enz"/>
</dbReference>
<dbReference type="InterPro" id="IPR013762">
    <property type="entry name" value="Integrase-like_cat_sf"/>
</dbReference>
<accession>A0A0R1F4D6</accession>